<feature type="region of interest" description="Disordered" evidence="2">
    <location>
        <begin position="331"/>
        <end position="390"/>
    </location>
</feature>
<feature type="compositionally biased region" description="Polar residues" evidence="2">
    <location>
        <begin position="1701"/>
        <end position="1719"/>
    </location>
</feature>
<feature type="region of interest" description="Disordered" evidence="2">
    <location>
        <begin position="1279"/>
        <end position="1331"/>
    </location>
</feature>
<keyword evidence="3" id="KW-0812">Transmembrane</keyword>
<feature type="compositionally biased region" description="Low complexity" evidence="2">
    <location>
        <begin position="290"/>
        <end position="307"/>
    </location>
</feature>
<dbReference type="EMBL" id="JAWDGP010001076">
    <property type="protein sequence ID" value="KAK3795261.1"/>
    <property type="molecule type" value="Genomic_DNA"/>
</dbReference>
<evidence type="ECO:0000313" key="4">
    <source>
        <dbReference type="EMBL" id="KAK3795261.1"/>
    </source>
</evidence>
<gene>
    <name evidence="4" type="ORF">RRG08_055824</name>
</gene>
<feature type="region of interest" description="Disordered" evidence="2">
    <location>
        <begin position="1584"/>
        <end position="1642"/>
    </location>
</feature>
<sequence length="1808" mass="197966">MGGLAGVSILLLFCRRFKILIYTAVTLCCVSTLLSAVTAVLTGTHVVHPLLSVSKCVFIRAQRMCRCVTRFERDGLLLEEVSKGDVAYLRMEGVSSCGDVQDVLPGLLSTMIGVYGVLVLLGVVAAVIAILVYRTERHRKFLLQNAGYEDTYSSPSNQASASSASSSSENFSEHHVMLPMSSSSGNTNNNNNSSSSAARQANSIRAANIYTNANATDDDLDDDNVMTTNNVVISSTNNVASTITTSTTTTTTNNNNINKNKVVTPELGSARVKKSSAGKEKMKLKGQQLSPTMTSTEEEGSSTPSDTLCSSADAPVGYIEACRMRRCHSFSQPRRRAASPASSSSSSASFRGPASPGGTKAGIGLTKPSGGRPDPPSKLREHRKKGRRAVTLHGLDREQLLLILSLQMRYLQESDQVAKGELEAHTLAGEKNLVEKDVEKRGLNPTLASIPTDALRTKSNEHLAQTSAVPTLEVYNAVDSPRVPGILKKPNADQSGVPNSPVVTNDNQCFINENNTLLNTAANARLFSNMSGAVRGKHYIGGFGSTPNLNKRSGGYDGIDNEIFKTSDQHMKQQQQQLLKQIQHQQQQEKENNLLPMFSSPQMVNQSFQQLQRRAMTPTPRQERQASSRPPEDNLMDTYLPASLVRSHTPQPYTPYQLRDGGVLFQYNGPRQGAQAPPQNASLLQPYLYQQLQQQNHDGLLHPISAQQQQQPENQAAILSKQLQQQQEQQSQQEQLRHQQLQLIQQQEQLLQKRQQQQLMLQQQQRQQQHQVAMMQQQQLEMLQQQWLQEHQLLTQRQQQQQQQQQHLPQPNQHQSSPNLPPPLLPAPLLPQPVHHPYQQQRKMSDVSQTASLTASSITTAADVDEADEELPTLITYDLRNVGTCGPIVYENVPMARSSLSQGSGSYRGSPSPSSSNTSSLARPPGIAGGQLLRSGEPASLAPITTSDSQTLVSSSEFQENASTNSAGISQSNNCQPISRQTSEISNASAGSENVVSITTSSESGSSPTKKLAGLFSRSKTPPAQKKQKKMSKKEKAALKQEVEAAANLAAAQAAAGAEAAAQASSSPAGGGGPQLKRTDSTASGGKTDRWQIVLENGKTQGGKTLWENVQRKVVSDPQTPDSTLDQHQKAARKFFAESPVQQLQQQQKQQQQQQQQKQQPQAQQQQNAAPVVLNGILKKSNAPSNAYTSTENPQQRTIRQTQTPVSTKSSNSYLPQPYPTHDLDPIPNPLFPDLNPPYPNPNPVYKDVSPNQHAFLPIANSSTDNYEAIAEVAAMYNKQPPPPPTAAQQALTPPSKPPRLYPYQGAHGASNPSMAMSSQNATEATNWQPQSLRPKSYITAVEPEIPPVGVGVSGESGPYRTDIPPQQTSRNLHPNDIYGDINGDVYNRSRRRSAPQGPIQQQLPLQVHRQQQQQQRNGRPVHTLGQPYPQRSAFHALSHAQHSGPSPSPSPSLSSTNEACDTDLDDLPPPTWQSRYLRSQSFSPPPYAPRSLHQSMDAINKRASVRSNSSSSSDQHNTSMTSSERSFSTVGGGGSVRVRNQMAQGQTFQGHTQDRLANVHNVNNNSNIKNNSVADRRFCLTQQRLQQQQSQHQEHQQQQQHQNRMQLNRHEPTLNHVLPDSSAQQHQGFEDQSQENDSDDSYMVMRRCQSVEEGPSRLRPGGQALTQVLGPGASLIPPSIEFGGDLSNFVGASSLNNLQSQNIHKPQSPRQSPNTRPRQQQHHQQQQQQPQRQQLQAQQQHETQLTGIPAYQNLKLGSHTPTPGSGHKDLTMAMQSATASHMQKHNGTVLQLSDSSDIDGEYSETVI</sequence>
<feature type="compositionally biased region" description="Low complexity" evidence="2">
    <location>
        <begin position="1142"/>
        <end position="1167"/>
    </location>
</feature>
<feature type="region of interest" description="Disordered" evidence="2">
    <location>
        <begin position="1701"/>
        <end position="1744"/>
    </location>
</feature>
<feature type="compositionally biased region" description="Basic and acidic residues" evidence="2">
    <location>
        <begin position="621"/>
        <end position="632"/>
    </location>
</feature>
<feature type="compositionally biased region" description="Low complexity" evidence="2">
    <location>
        <begin position="1506"/>
        <end position="1530"/>
    </location>
</feature>
<feature type="region of interest" description="Disordered" evidence="2">
    <location>
        <begin position="1182"/>
        <end position="1228"/>
    </location>
</feature>
<feature type="compositionally biased region" description="Low complexity" evidence="2">
    <location>
        <begin position="798"/>
        <end position="818"/>
    </location>
</feature>
<feature type="compositionally biased region" description="Polar residues" evidence="2">
    <location>
        <begin position="1205"/>
        <end position="1215"/>
    </location>
</feature>
<feature type="region of interest" description="Disordered" evidence="2">
    <location>
        <begin position="1349"/>
        <end position="1537"/>
    </location>
</feature>
<feature type="region of interest" description="Disordered" evidence="2">
    <location>
        <begin position="567"/>
        <end position="589"/>
    </location>
</feature>
<evidence type="ECO:0000256" key="1">
    <source>
        <dbReference type="SAM" id="Coils"/>
    </source>
</evidence>
<reference evidence="4" key="1">
    <citation type="journal article" date="2023" name="G3 (Bethesda)">
        <title>A reference genome for the long-term kleptoplast-retaining sea slug Elysia crispata morphotype clarki.</title>
        <authorList>
            <person name="Eastman K.E."/>
            <person name="Pendleton A.L."/>
            <person name="Shaikh M.A."/>
            <person name="Suttiyut T."/>
            <person name="Ogas R."/>
            <person name="Tomko P."/>
            <person name="Gavelis G."/>
            <person name="Widhalm J.R."/>
            <person name="Wisecaver J.H."/>
        </authorList>
    </citation>
    <scope>NUCLEOTIDE SEQUENCE</scope>
    <source>
        <strain evidence="4">ECLA1</strain>
    </source>
</reference>
<feature type="compositionally biased region" description="Low complexity" evidence="2">
    <location>
        <begin position="572"/>
        <end position="586"/>
    </location>
</feature>
<keyword evidence="1" id="KW-0175">Coiled coil</keyword>
<feature type="compositionally biased region" description="Low complexity" evidence="2">
    <location>
        <begin position="1349"/>
        <end position="1359"/>
    </location>
</feature>
<feature type="compositionally biased region" description="Basic residues" evidence="2">
    <location>
        <begin position="380"/>
        <end position="390"/>
    </location>
</feature>
<name>A0AAE1AXS9_9GAST</name>
<feature type="compositionally biased region" description="Low complexity" evidence="2">
    <location>
        <begin position="1584"/>
        <end position="1603"/>
    </location>
</feature>
<feature type="compositionally biased region" description="Low complexity" evidence="2">
    <location>
        <begin position="1396"/>
        <end position="1417"/>
    </location>
</feature>
<feature type="transmembrane region" description="Helical" evidence="3">
    <location>
        <begin position="112"/>
        <end position="133"/>
    </location>
</feature>
<proteinExistence type="predicted"/>
<feature type="compositionally biased region" description="Polar residues" evidence="2">
    <location>
        <begin position="1777"/>
        <end position="1796"/>
    </location>
</feature>
<feature type="compositionally biased region" description="Low complexity" evidence="2">
    <location>
        <begin position="1723"/>
        <end position="1744"/>
    </location>
</feature>
<feature type="compositionally biased region" description="Pro residues" evidence="2">
    <location>
        <begin position="819"/>
        <end position="831"/>
    </location>
</feature>
<feature type="compositionally biased region" description="Low complexity" evidence="2">
    <location>
        <begin position="1195"/>
        <end position="1204"/>
    </location>
</feature>
<feature type="region of interest" description="Disordered" evidence="2">
    <location>
        <begin position="1063"/>
        <end position="1093"/>
    </location>
</feature>
<organism evidence="4 5">
    <name type="scientific">Elysia crispata</name>
    <name type="common">lettuce slug</name>
    <dbReference type="NCBI Taxonomy" id="231223"/>
    <lineage>
        <taxon>Eukaryota</taxon>
        <taxon>Metazoa</taxon>
        <taxon>Spiralia</taxon>
        <taxon>Lophotrochozoa</taxon>
        <taxon>Mollusca</taxon>
        <taxon>Gastropoda</taxon>
        <taxon>Heterobranchia</taxon>
        <taxon>Euthyneura</taxon>
        <taxon>Panpulmonata</taxon>
        <taxon>Sacoglossa</taxon>
        <taxon>Placobranchoidea</taxon>
        <taxon>Plakobranchidae</taxon>
        <taxon>Elysia</taxon>
    </lineage>
</organism>
<feature type="compositionally biased region" description="Low complexity" evidence="2">
    <location>
        <begin position="181"/>
        <end position="200"/>
    </location>
</feature>
<protein>
    <submittedName>
        <fullName evidence="4">Uncharacterized protein</fullName>
    </submittedName>
</protein>
<keyword evidence="5" id="KW-1185">Reference proteome</keyword>
<evidence type="ECO:0000256" key="2">
    <source>
        <dbReference type="SAM" id="MobiDB-lite"/>
    </source>
</evidence>
<keyword evidence="3" id="KW-1133">Transmembrane helix</keyword>
<accession>A0AAE1AXS9</accession>
<feature type="compositionally biased region" description="Polar residues" evidence="2">
    <location>
        <begin position="1311"/>
        <end position="1331"/>
    </location>
</feature>
<feature type="region of interest" description="Disordered" evidence="2">
    <location>
        <begin position="798"/>
        <end position="851"/>
    </location>
</feature>
<feature type="compositionally biased region" description="Low complexity" evidence="2">
    <location>
        <begin position="153"/>
        <end position="168"/>
    </location>
</feature>
<feature type="region of interest" description="Disordered" evidence="2">
    <location>
        <begin position="1777"/>
        <end position="1808"/>
    </location>
</feature>
<feature type="region of interest" description="Disordered" evidence="2">
    <location>
        <begin position="265"/>
        <end position="310"/>
    </location>
</feature>
<feature type="transmembrane region" description="Helical" evidence="3">
    <location>
        <begin position="19"/>
        <end position="41"/>
    </location>
</feature>
<feature type="region of interest" description="Disordered" evidence="2">
    <location>
        <begin position="1137"/>
        <end position="1169"/>
    </location>
</feature>
<feature type="compositionally biased region" description="Acidic residues" evidence="2">
    <location>
        <begin position="1797"/>
        <end position="1808"/>
    </location>
</feature>
<keyword evidence="3" id="KW-0472">Membrane</keyword>
<evidence type="ECO:0000256" key="3">
    <source>
        <dbReference type="SAM" id="Phobius"/>
    </source>
</evidence>
<comment type="caution">
    <text evidence="4">The sequence shown here is derived from an EMBL/GenBank/DDBJ whole genome shotgun (WGS) entry which is preliminary data.</text>
</comment>
<dbReference type="Proteomes" id="UP001283361">
    <property type="component" value="Unassembled WGS sequence"/>
</dbReference>
<feature type="region of interest" description="Disordered" evidence="2">
    <location>
        <begin position="604"/>
        <end position="636"/>
    </location>
</feature>
<feature type="compositionally biased region" description="Low complexity" evidence="2">
    <location>
        <begin position="997"/>
        <end position="1009"/>
    </location>
</feature>
<feature type="compositionally biased region" description="Polar residues" evidence="2">
    <location>
        <begin position="1473"/>
        <end position="1483"/>
    </location>
</feature>
<evidence type="ECO:0000313" key="5">
    <source>
        <dbReference type="Proteomes" id="UP001283361"/>
    </source>
</evidence>
<feature type="compositionally biased region" description="Low complexity" evidence="2">
    <location>
        <begin position="901"/>
        <end position="920"/>
    </location>
</feature>
<feature type="region of interest" description="Disordered" evidence="2">
    <location>
        <begin position="899"/>
        <end position="1040"/>
    </location>
</feature>
<feature type="compositionally biased region" description="Low complexity" evidence="2">
    <location>
        <begin position="338"/>
        <end position="358"/>
    </location>
</feature>
<feature type="region of interest" description="Disordered" evidence="2">
    <location>
        <begin position="150"/>
        <end position="200"/>
    </location>
</feature>
<feature type="compositionally biased region" description="Polar residues" evidence="2">
    <location>
        <begin position="943"/>
        <end position="996"/>
    </location>
</feature>
<feature type="coiled-coil region" evidence="1">
    <location>
        <begin position="716"/>
        <end position="767"/>
    </location>
</feature>
<feature type="compositionally biased region" description="Polar residues" evidence="2">
    <location>
        <begin position="1182"/>
        <end position="1194"/>
    </location>
</feature>